<keyword evidence="2" id="KW-1185">Reference proteome</keyword>
<dbReference type="Proteomes" id="UP001141950">
    <property type="component" value="Unassembled WGS sequence"/>
</dbReference>
<comment type="caution">
    <text evidence="1">The sequence shown here is derived from an EMBL/GenBank/DDBJ whole genome shotgun (WGS) entry which is preliminary data.</text>
</comment>
<evidence type="ECO:0000313" key="2">
    <source>
        <dbReference type="Proteomes" id="UP001141950"/>
    </source>
</evidence>
<protein>
    <submittedName>
        <fullName evidence="1">Sporulation protein</fullName>
    </submittedName>
</protein>
<dbReference type="PANTHER" id="PTHR40053:SF1">
    <property type="entry name" value="SPORULATION-CONTROL PROTEIN SPO0M"/>
    <property type="match status" value="1"/>
</dbReference>
<name>A0A9X2MQI3_9BACL</name>
<proteinExistence type="predicted"/>
<reference evidence="1" key="1">
    <citation type="submission" date="2022-08" db="EMBL/GenBank/DDBJ databases">
        <title>The genomic sequence of strain Paenibacillus sp. SCIV0701.</title>
        <authorList>
            <person name="Zhao H."/>
        </authorList>
    </citation>
    <scope>NUCLEOTIDE SEQUENCE</scope>
    <source>
        <strain evidence="1">SCIV0701</strain>
    </source>
</reference>
<organism evidence="1 2">
    <name type="scientific">Paenibacillus soyae</name>
    <dbReference type="NCBI Taxonomy" id="2969249"/>
    <lineage>
        <taxon>Bacteria</taxon>
        <taxon>Bacillati</taxon>
        <taxon>Bacillota</taxon>
        <taxon>Bacilli</taxon>
        <taxon>Bacillales</taxon>
        <taxon>Paenibacillaceae</taxon>
        <taxon>Paenibacillus</taxon>
    </lineage>
</organism>
<dbReference type="PANTHER" id="PTHR40053">
    <property type="entry name" value="SPORULATION-CONTROL PROTEIN SPO0M"/>
    <property type="match status" value="1"/>
</dbReference>
<dbReference type="EMBL" id="JANIPJ010000007">
    <property type="protein sequence ID" value="MCR2804550.1"/>
    <property type="molecule type" value="Genomic_DNA"/>
</dbReference>
<evidence type="ECO:0000313" key="1">
    <source>
        <dbReference type="EMBL" id="MCR2804550.1"/>
    </source>
</evidence>
<dbReference type="RefSeq" id="WP_257445651.1">
    <property type="nucleotide sequence ID" value="NZ_JANIPJ010000007.1"/>
</dbReference>
<dbReference type="AlphaFoldDB" id="A0A9X2MQI3"/>
<dbReference type="Pfam" id="PF07070">
    <property type="entry name" value="Spo0M"/>
    <property type="match status" value="1"/>
</dbReference>
<dbReference type="InterPro" id="IPR009776">
    <property type="entry name" value="Spore_0_M"/>
</dbReference>
<sequence>MSFFNRMMASVGIGAAKVDTLLEKTNYYPGEEIRGVVRIQGGAVNQRIEGIDLSVMTYYIKEVNDSKVQENVELGRVRVSPPLDVLPNERKEIGFAFQLATNTPLSIGRTPVWIKTTADIRSAMDPTDNDRIEVMPTYAQNTVLQAIEAIGFRMKTAETVYAPRLGGSYSPFVQEFEFIPYSGPYRGRLDELELVFLRNHGASLELLLQIDRKATSLFGMFAEAMDMDESFVRVTISGDDVQRGPQHVASVLDQIIARYAH</sequence>
<accession>A0A9X2MQI3</accession>
<gene>
    <name evidence="1" type="ORF">NQZ67_11750</name>
</gene>